<dbReference type="PANTHER" id="PTHR43586">
    <property type="entry name" value="CYSTEINE DESULFURASE"/>
    <property type="match status" value="1"/>
</dbReference>
<dbReference type="InterPro" id="IPR000192">
    <property type="entry name" value="Aminotrans_V_dom"/>
</dbReference>
<feature type="domain" description="Aminotransferase class V" evidence="1">
    <location>
        <begin position="24"/>
        <end position="379"/>
    </location>
</feature>
<dbReference type="InterPro" id="IPR015421">
    <property type="entry name" value="PyrdxlP-dep_Trfase_major"/>
</dbReference>
<dbReference type="InterPro" id="IPR015424">
    <property type="entry name" value="PyrdxlP-dep_Trfase"/>
</dbReference>
<evidence type="ECO:0000259" key="1">
    <source>
        <dbReference type="Pfam" id="PF00266"/>
    </source>
</evidence>
<dbReference type="Pfam" id="PF00266">
    <property type="entry name" value="Aminotran_5"/>
    <property type="match status" value="1"/>
</dbReference>
<name>A0A381W901_9ZZZZ</name>
<dbReference type="InterPro" id="IPR015422">
    <property type="entry name" value="PyrdxlP-dep_Trfase_small"/>
</dbReference>
<accession>A0A381W901</accession>
<dbReference type="SUPFAM" id="SSF53383">
    <property type="entry name" value="PLP-dependent transferases"/>
    <property type="match status" value="1"/>
</dbReference>
<proteinExistence type="predicted"/>
<sequence>MTIEQIQSDEALRLREFPVARDTIYLAHAAVCPLPACARDAVSDYAAACTSGDQEEFMPTNLLRDTRQLAAGLLGAELREIALVGPTSLGLSFIAQGLDWQPGDNIIVHGDDYPSNVYPWMALAEKGVELKRIEPSEPGRIEPEEVFALVDSRTRMAALASCHYVSGYRIEIDTIGRELRSRGILFCVDGIQTIGAFPTPVEHVDFLAADAHKWMLGPCASGVLYVKHEMQARLKPVVQGWHNLNCPDFIARETLDYKPDSRRYEAGTANLLGIVGHRASLQLLNALGLDNIATDLLAKRRRLVPGLLAKGCDVMHAEVPEANASGIVTFHKPGGDMTALAEQLGQAGFKVSLRVMRDGSKLIRLSPHFYNTDAELDRLLEVL</sequence>
<dbReference type="EMBL" id="UINC01011062">
    <property type="protein sequence ID" value="SVA48975.1"/>
    <property type="molecule type" value="Genomic_DNA"/>
</dbReference>
<evidence type="ECO:0000313" key="2">
    <source>
        <dbReference type="EMBL" id="SVA48975.1"/>
    </source>
</evidence>
<dbReference type="Gene3D" id="3.90.1150.10">
    <property type="entry name" value="Aspartate Aminotransferase, domain 1"/>
    <property type="match status" value="1"/>
</dbReference>
<protein>
    <recommendedName>
        <fullName evidence="1">Aminotransferase class V domain-containing protein</fullName>
    </recommendedName>
</protein>
<organism evidence="2">
    <name type="scientific">marine metagenome</name>
    <dbReference type="NCBI Taxonomy" id="408172"/>
    <lineage>
        <taxon>unclassified sequences</taxon>
        <taxon>metagenomes</taxon>
        <taxon>ecological metagenomes</taxon>
    </lineage>
</organism>
<reference evidence="2" key="1">
    <citation type="submission" date="2018-05" db="EMBL/GenBank/DDBJ databases">
        <authorList>
            <person name="Lanie J.A."/>
            <person name="Ng W.-L."/>
            <person name="Kazmierczak K.M."/>
            <person name="Andrzejewski T.M."/>
            <person name="Davidsen T.M."/>
            <person name="Wayne K.J."/>
            <person name="Tettelin H."/>
            <person name="Glass J.I."/>
            <person name="Rusch D."/>
            <person name="Podicherti R."/>
            <person name="Tsui H.-C.T."/>
            <person name="Winkler M.E."/>
        </authorList>
    </citation>
    <scope>NUCLEOTIDE SEQUENCE</scope>
</reference>
<dbReference type="AlphaFoldDB" id="A0A381W901"/>
<dbReference type="PANTHER" id="PTHR43586:SF15">
    <property type="entry name" value="BLR3095 PROTEIN"/>
    <property type="match status" value="1"/>
</dbReference>
<dbReference type="Gene3D" id="3.40.640.10">
    <property type="entry name" value="Type I PLP-dependent aspartate aminotransferase-like (Major domain)"/>
    <property type="match status" value="1"/>
</dbReference>
<gene>
    <name evidence="2" type="ORF">METZ01_LOCUS101829</name>
</gene>